<dbReference type="InterPro" id="IPR017540">
    <property type="entry name" value="Exosortase-1"/>
</dbReference>
<keyword evidence="2" id="KW-1003">Cell membrane</keyword>
<evidence type="ECO:0000256" key="7">
    <source>
        <dbReference type="ARBA" id="ARBA00023136"/>
    </source>
</evidence>
<dbReference type="NCBIfam" id="TIGR02602">
    <property type="entry name" value="8TM_EpsH"/>
    <property type="match status" value="1"/>
</dbReference>
<feature type="transmembrane region" description="Helical" evidence="8">
    <location>
        <begin position="51"/>
        <end position="67"/>
    </location>
</feature>
<feature type="transmembrane region" description="Helical" evidence="8">
    <location>
        <begin position="306"/>
        <end position="325"/>
    </location>
</feature>
<evidence type="ECO:0000256" key="3">
    <source>
        <dbReference type="ARBA" id="ARBA00022670"/>
    </source>
</evidence>
<keyword evidence="4 8" id="KW-0812">Transmembrane</keyword>
<name>A0A1I2MVT9_9GAMM</name>
<feature type="domain" description="Methanolan biosynthesis EpsI" evidence="9">
    <location>
        <begin position="313"/>
        <end position="510"/>
    </location>
</feature>
<dbReference type="InterPro" id="IPR014263">
    <property type="entry name" value="Methanolan_biosynth_EpsI"/>
</dbReference>
<evidence type="ECO:0000313" key="11">
    <source>
        <dbReference type="Proteomes" id="UP000198623"/>
    </source>
</evidence>
<dbReference type="InterPro" id="IPR013426">
    <property type="entry name" value="EpsH-like"/>
</dbReference>
<dbReference type="NCBIfam" id="TIGR04178">
    <property type="entry name" value="exo_archaeo"/>
    <property type="match status" value="1"/>
</dbReference>
<evidence type="ECO:0000313" key="10">
    <source>
        <dbReference type="EMBL" id="SFF95208.1"/>
    </source>
</evidence>
<dbReference type="InterPro" id="IPR019127">
    <property type="entry name" value="Exosortase"/>
</dbReference>
<feature type="transmembrane region" description="Helical" evidence="8">
    <location>
        <begin position="219"/>
        <end position="239"/>
    </location>
</feature>
<dbReference type="Proteomes" id="UP000198623">
    <property type="component" value="Unassembled WGS sequence"/>
</dbReference>
<dbReference type="NCBIfam" id="TIGR03109">
    <property type="entry name" value="exosort_XrtA"/>
    <property type="match status" value="1"/>
</dbReference>
<dbReference type="AlphaFoldDB" id="A0A1I2MVT9"/>
<protein>
    <submittedName>
        <fullName evidence="10">Exosortase A</fullName>
    </submittedName>
</protein>
<evidence type="ECO:0000256" key="6">
    <source>
        <dbReference type="ARBA" id="ARBA00022989"/>
    </source>
</evidence>
<feature type="transmembrane region" description="Helical" evidence="8">
    <location>
        <begin position="20"/>
        <end position="39"/>
    </location>
</feature>
<feature type="transmembrane region" description="Helical" evidence="8">
    <location>
        <begin position="259"/>
        <end position="277"/>
    </location>
</feature>
<sequence>MTMAAKNNMDISKQTGWRYFLPVVVIYLLLYTALFYETLGSMLSIWMRSETFTHAFLILPISIWLVWEKREHLQYEQPRPSWLGMTALTGCGFIWLFGYLVDALVVQQFAWVAAFISGVWAILGNRIAWAIAFPLAFLLFMIPFGEDLVPAMMEFTADFTVAMVRLTGIPVYREGLFFTLPSGNWSVVEACSGIRYLIASLTLGCLYSYLTYTSLKKRLIFIAFSIIVPIIANGLRAYIIVMLGHVSDMTVATGVDHLVYGWVFFGIVIFILIMIGSRFRDEDIDNKPNSKQMVVQSKQTSGLKQAIQSCIVAIVLIGFWPVFAYEIEKQEVNQTTSGIEPVTASENWTVIESRHWEWEPVSVGADKLNQYFRKEDTNIGLYLQYYFTQEQGAELINWRNVLLDPDLDDWRIIHQQKVNINIASKQVNVDETFIKGPDVQLLVWSWYRIGEYYTANKYVAKLLEGVAKISFSRSDAGKIIVAIPYDEKLKETERAALLQNFISEIMPDVERSIDKAAGPQ</sequence>
<dbReference type="OrthoDB" id="9797363at2"/>
<feature type="transmembrane region" description="Helical" evidence="8">
    <location>
        <begin position="79"/>
        <end position="98"/>
    </location>
</feature>
<keyword evidence="6 8" id="KW-1133">Transmembrane helix</keyword>
<keyword evidence="3" id="KW-0645">Protease</keyword>
<keyword evidence="7 8" id="KW-0472">Membrane</keyword>
<proteinExistence type="predicted"/>
<dbReference type="EMBL" id="FOOU01000002">
    <property type="protein sequence ID" value="SFF95208.1"/>
    <property type="molecule type" value="Genomic_DNA"/>
</dbReference>
<accession>A0A1I2MVT9</accession>
<dbReference type="STRING" id="1045558.SAMN05216175_102106"/>
<evidence type="ECO:0000256" key="4">
    <source>
        <dbReference type="ARBA" id="ARBA00022692"/>
    </source>
</evidence>
<feature type="transmembrane region" description="Helical" evidence="8">
    <location>
        <begin position="127"/>
        <end position="145"/>
    </location>
</feature>
<dbReference type="InterPro" id="IPR026392">
    <property type="entry name" value="Exo/Archaeosortase_dom"/>
</dbReference>
<feature type="transmembrane region" description="Helical" evidence="8">
    <location>
        <begin position="104"/>
        <end position="122"/>
    </location>
</feature>
<organism evidence="10 11">
    <name type="scientific">Neptunomonas qingdaonensis</name>
    <dbReference type="NCBI Taxonomy" id="1045558"/>
    <lineage>
        <taxon>Bacteria</taxon>
        <taxon>Pseudomonadati</taxon>
        <taxon>Pseudomonadota</taxon>
        <taxon>Gammaproteobacteria</taxon>
        <taxon>Oceanospirillales</taxon>
        <taxon>Oceanospirillaceae</taxon>
        <taxon>Neptunomonas</taxon>
    </lineage>
</organism>
<dbReference type="GO" id="GO:0006508">
    <property type="term" value="P:proteolysis"/>
    <property type="evidence" value="ECO:0007669"/>
    <property type="project" value="UniProtKB-KW"/>
</dbReference>
<feature type="transmembrane region" description="Helical" evidence="8">
    <location>
        <begin position="194"/>
        <end position="212"/>
    </location>
</feature>
<evidence type="ECO:0000256" key="2">
    <source>
        <dbReference type="ARBA" id="ARBA00022475"/>
    </source>
</evidence>
<dbReference type="Pfam" id="PF09721">
    <property type="entry name" value="Exosortase_EpsH"/>
    <property type="match status" value="1"/>
</dbReference>
<dbReference type="Pfam" id="PF11984">
    <property type="entry name" value="DUF3485"/>
    <property type="match status" value="1"/>
</dbReference>
<gene>
    <name evidence="10" type="ORF">SAMN05216175_102106</name>
</gene>
<keyword evidence="5" id="KW-0378">Hydrolase</keyword>
<dbReference type="NCBIfam" id="TIGR02914">
    <property type="entry name" value="EpsI_fam"/>
    <property type="match status" value="1"/>
</dbReference>
<keyword evidence="11" id="KW-1185">Reference proteome</keyword>
<evidence type="ECO:0000256" key="1">
    <source>
        <dbReference type="ARBA" id="ARBA00004651"/>
    </source>
</evidence>
<evidence type="ECO:0000256" key="8">
    <source>
        <dbReference type="SAM" id="Phobius"/>
    </source>
</evidence>
<reference evidence="11" key="1">
    <citation type="submission" date="2016-10" db="EMBL/GenBank/DDBJ databases">
        <authorList>
            <person name="Varghese N."/>
            <person name="Submissions S."/>
        </authorList>
    </citation>
    <scope>NUCLEOTIDE SEQUENCE [LARGE SCALE GENOMIC DNA]</scope>
    <source>
        <strain evidence="11">CGMCC 1.10971</strain>
    </source>
</reference>
<dbReference type="RefSeq" id="WP_090724495.1">
    <property type="nucleotide sequence ID" value="NZ_FOOU01000002.1"/>
</dbReference>
<comment type="subcellular location">
    <subcellularLocation>
        <location evidence="1">Cell membrane</location>
        <topology evidence="1">Multi-pass membrane protein</topology>
    </subcellularLocation>
</comment>
<evidence type="ECO:0000256" key="5">
    <source>
        <dbReference type="ARBA" id="ARBA00022801"/>
    </source>
</evidence>
<evidence type="ECO:0000259" key="9">
    <source>
        <dbReference type="Pfam" id="PF11984"/>
    </source>
</evidence>
<dbReference type="GO" id="GO:0008233">
    <property type="term" value="F:peptidase activity"/>
    <property type="evidence" value="ECO:0007669"/>
    <property type="project" value="UniProtKB-KW"/>
</dbReference>
<dbReference type="GO" id="GO:0005886">
    <property type="term" value="C:plasma membrane"/>
    <property type="evidence" value="ECO:0007669"/>
    <property type="project" value="UniProtKB-SubCell"/>
</dbReference>